<protein>
    <submittedName>
        <fullName evidence="7">Serine peptidase</fullName>
    </submittedName>
</protein>
<evidence type="ECO:0000256" key="2">
    <source>
        <dbReference type="ARBA" id="ARBA00022670"/>
    </source>
</evidence>
<keyword evidence="5" id="KW-0325">Glycoprotein</keyword>
<dbReference type="Proteomes" id="UP001285441">
    <property type="component" value="Unassembled WGS sequence"/>
</dbReference>
<feature type="signal peptide" evidence="6">
    <location>
        <begin position="1"/>
        <end position="25"/>
    </location>
</feature>
<dbReference type="AlphaFoldDB" id="A0AAE0N4K1"/>
<dbReference type="Gene3D" id="3.40.50.1820">
    <property type="entry name" value="alpha/beta hydrolase"/>
    <property type="match status" value="2"/>
</dbReference>
<evidence type="ECO:0000256" key="1">
    <source>
        <dbReference type="ARBA" id="ARBA00011079"/>
    </source>
</evidence>
<dbReference type="FunFam" id="3.40.50.1820:FF:000165">
    <property type="entry name" value="Serine peptidase, putative"/>
    <property type="match status" value="1"/>
</dbReference>
<accession>A0AAE0N4K1</accession>
<dbReference type="PANTHER" id="PTHR11010:SF23">
    <property type="entry name" value="SERINE PEPTIDASE"/>
    <property type="match status" value="1"/>
</dbReference>
<dbReference type="InterPro" id="IPR029058">
    <property type="entry name" value="AB_hydrolase_fold"/>
</dbReference>
<dbReference type="PANTHER" id="PTHR11010">
    <property type="entry name" value="PROTEASE S28 PRO-X CARBOXYPEPTIDASE-RELATED"/>
    <property type="match status" value="1"/>
</dbReference>
<gene>
    <name evidence="7" type="ORF">B0H63DRAFT_421632</name>
</gene>
<dbReference type="EMBL" id="JAULSW010000009">
    <property type="protein sequence ID" value="KAK3369928.1"/>
    <property type="molecule type" value="Genomic_DNA"/>
</dbReference>
<comment type="caution">
    <text evidence="7">The sequence shown here is derived from an EMBL/GenBank/DDBJ whole genome shotgun (WGS) entry which is preliminary data.</text>
</comment>
<proteinExistence type="inferred from homology"/>
<evidence type="ECO:0000256" key="5">
    <source>
        <dbReference type="ARBA" id="ARBA00023180"/>
    </source>
</evidence>
<keyword evidence="2" id="KW-0645">Protease</keyword>
<name>A0AAE0N4K1_9PEZI</name>
<evidence type="ECO:0000313" key="8">
    <source>
        <dbReference type="Proteomes" id="UP001285441"/>
    </source>
</evidence>
<reference evidence="7" key="1">
    <citation type="journal article" date="2023" name="Mol. Phylogenet. Evol.">
        <title>Genome-scale phylogeny and comparative genomics of the fungal order Sordariales.</title>
        <authorList>
            <person name="Hensen N."/>
            <person name="Bonometti L."/>
            <person name="Westerberg I."/>
            <person name="Brannstrom I.O."/>
            <person name="Guillou S."/>
            <person name="Cros-Aarteil S."/>
            <person name="Calhoun S."/>
            <person name="Haridas S."/>
            <person name="Kuo A."/>
            <person name="Mondo S."/>
            <person name="Pangilinan J."/>
            <person name="Riley R."/>
            <person name="LaButti K."/>
            <person name="Andreopoulos B."/>
            <person name="Lipzen A."/>
            <person name="Chen C."/>
            <person name="Yan M."/>
            <person name="Daum C."/>
            <person name="Ng V."/>
            <person name="Clum A."/>
            <person name="Steindorff A."/>
            <person name="Ohm R.A."/>
            <person name="Martin F."/>
            <person name="Silar P."/>
            <person name="Natvig D.O."/>
            <person name="Lalanne C."/>
            <person name="Gautier V."/>
            <person name="Ament-Velasquez S.L."/>
            <person name="Kruys A."/>
            <person name="Hutchinson M.I."/>
            <person name="Powell A.J."/>
            <person name="Barry K."/>
            <person name="Miller A.N."/>
            <person name="Grigoriev I.V."/>
            <person name="Debuchy R."/>
            <person name="Gladieux P."/>
            <person name="Hiltunen Thoren M."/>
            <person name="Johannesson H."/>
        </authorList>
    </citation>
    <scope>NUCLEOTIDE SEQUENCE</scope>
    <source>
        <strain evidence="7">CBS 232.78</strain>
    </source>
</reference>
<dbReference type="GO" id="GO:0008239">
    <property type="term" value="F:dipeptidyl-peptidase activity"/>
    <property type="evidence" value="ECO:0007669"/>
    <property type="project" value="TreeGrafter"/>
</dbReference>
<evidence type="ECO:0000256" key="4">
    <source>
        <dbReference type="ARBA" id="ARBA00022801"/>
    </source>
</evidence>
<dbReference type="InterPro" id="IPR008758">
    <property type="entry name" value="Peptidase_S28"/>
</dbReference>
<evidence type="ECO:0000256" key="6">
    <source>
        <dbReference type="SAM" id="SignalP"/>
    </source>
</evidence>
<feature type="chain" id="PRO_5041904948" evidence="6">
    <location>
        <begin position="26"/>
        <end position="562"/>
    </location>
</feature>
<keyword evidence="8" id="KW-1185">Reference proteome</keyword>
<evidence type="ECO:0000256" key="3">
    <source>
        <dbReference type="ARBA" id="ARBA00022729"/>
    </source>
</evidence>
<dbReference type="GO" id="GO:0070008">
    <property type="term" value="F:serine-type exopeptidase activity"/>
    <property type="evidence" value="ECO:0007669"/>
    <property type="project" value="InterPro"/>
</dbReference>
<keyword evidence="4" id="KW-0378">Hydrolase</keyword>
<dbReference type="GO" id="GO:0006508">
    <property type="term" value="P:proteolysis"/>
    <property type="evidence" value="ECO:0007669"/>
    <property type="project" value="UniProtKB-KW"/>
</dbReference>
<reference evidence="7" key="2">
    <citation type="submission" date="2023-06" db="EMBL/GenBank/DDBJ databases">
        <authorList>
            <consortium name="Lawrence Berkeley National Laboratory"/>
            <person name="Haridas S."/>
            <person name="Hensen N."/>
            <person name="Bonometti L."/>
            <person name="Westerberg I."/>
            <person name="Brannstrom I.O."/>
            <person name="Guillou S."/>
            <person name="Cros-Aarteil S."/>
            <person name="Calhoun S."/>
            <person name="Kuo A."/>
            <person name="Mondo S."/>
            <person name="Pangilinan J."/>
            <person name="Riley R."/>
            <person name="LaButti K."/>
            <person name="Andreopoulos B."/>
            <person name="Lipzen A."/>
            <person name="Chen C."/>
            <person name="Yanf M."/>
            <person name="Daum C."/>
            <person name="Ng V."/>
            <person name="Clum A."/>
            <person name="Steindorff A."/>
            <person name="Ohm R."/>
            <person name="Martin F."/>
            <person name="Silar P."/>
            <person name="Natvig D."/>
            <person name="Lalanne C."/>
            <person name="Gautier V."/>
            <person name="Ament-velasquez S.L."/>
            <person name="Kruys A."/>
            <person name="Hutchinson M.I."/>
            <person name="Powell A.J."/>
            <person name="Barry K."/>
            <person name="Miller A.N."/>
            <person name="Grigoriev I.V."/>
            <person name="Debuchy R."/>
            <person name="Gladieux P."/>
            <person name="Thoren M.H."/>
            <person name="Johannesson H."/>
        </authorList>
    </citation>
    <scope>NUCLEOTIDE SEQUENCE</scope>
    <source>
        <strain evidence="7">CBS 232.78</strain>
    </source>
</reference>
<dbReference type="Pfam" id="PF05577">
    <property type="entry name" value="Peptidase_S28"/>
    <property type="match status" value="2"/>
</dbReference>
<organism evidence="7 8">
    <name type="scientific">Podospora didyma</name>
    <dbReference type="NCBI Taxonomy" id="330526"/>
    <lineage>
        <taxon>Eukaryota</taxon>
        <taxon>Fungi</taxon>
        <taxon>Dikarya</taxon>
        <taxon>Ascomycota</taxon>
        <taxon>Pezizomycotina</taxon>
        <taxon>Sordariomycetes</taxon>
        <taxon>Sordariomycetidae</taxon>
        <taxon>Sordariales</taxon>
        <taxon>Podosporaceae</taxon>
        <taxon>Podospora</taxon>
    </lineage>
</organism>
<sequence>MGGSILTSLLLSIVLGLLQAQLAQSLFPDALLRPPPVKVTLSGPHGGNATFQQLINHTNPSLGTFSQLYYWNTTYWKGPGSPVVFFTPGESAAAGYSLFLTTESLTGLYAEALGAAIIIFEHRYYGKSSPFEVLDTRNLQYLTLANAIADSVHFAKAVKLPFDKSGKSNAPSAPWIFVGGSYPGALAAWTEKVSPGTFWAYHASSAPVQAIYDFWSYYLPVQEGMPRNCSSDFSKISMHVDDIIESKNYKQIASLKKSFGLHALKHDDDFASAVASPVNMWQGIQLVGNDSTFFQMCDTIEGVHPVDLNGTGNGNSTIAATVVGPSGVGTVKALANYASWFKHEWLPMFCYWSSGAKYDATYKDYKDPMSVGCLDSYNTSSPVFSDLRVNNTANRQWMWLLCNEPFFWWAAAALEEDGILSLLPRAVSTDYQQRLCGVFFPKEGNATFGSHGGKTAHDVNRLTDGWNLTNTTRVLWVNGEFDPWRSASVSSELRPGGPLKSTKKAPVILIKGARHCNDMFTVTGKVNADVGRAQNLSIWQMKTWVEDFYLPAEQRRAKEWAA</sequence>
<dbReference type="SUPFAM" id="SSF53474">
    <property type="entry name" value="alpha/beta-Hydrolases"/>
    <property type="match status" value="1"/>
</dbReference>
<evidence type="ECO:0000313" key="7">
    <source>
        <dbReference type="EMBL" id="KAK3369928.1"/>
    </source>
</evidence>
<comment type="similarity">
    <text evidence="1">Belongs to the peptidase S28 family.</text>
</comment>
<keyword evidence="3 6" id="KW-0732">Signal</keyword>